<dbReference type="Pfam" id="PF07839">
    <property type="entry name" value="CaM_binding"/>
    <property type="match status" value="1"/>
</dbReference>
<name>A0A1E5UWD4_9POAL</name>
<dbReference type="PANTHER" id="PTHR33349">
    <property type="entry name" value="EMB|CAB62594.1"/>
    <property type="match status" value="1"/>
</dbReference>
<dbReference type="InterPro" id="IPR012417">
    <property type="entry name" value="CaM-bd_dom_pln"/>
</dbReference>
<feature type="region of interest" description="Disordered" evidence="1">
    <location>
        <begin position="319"/>
        <end position="343"/>
    </location>
</feature>
<feature type="compositionally biased region" description="Basic and acidic residues" evidence="1">
    <location>
        <begin position="293"/>
        <end position="302"/>
    </location>
</feature>
<evidence type="ECO:0000313" key="4">
    <source>
        <dbReference type="Proteomes" id="UP000095767"/>
    </source>
</evidence>
<dbReference type="GO" id="GO:0005516">
    <property type="term" value="F:calmodulin binding"/>
    <property type="evidence" value="ECO:0007669"/>
    <property type="project" value="InterPro"/>
</dbReference>
<dbReference type="PANTHER" id="PTHR33349:SF39">
    <property type="entry name" value="CALMODULIN-BINDING DOMAIN-CONTAINING PROTEIN"/>
    <property type="match status" value="1"/>
</dbReference>
<dbReference type="EMBL" id="LWDX02060704">
    <property type="protein sequence ID" value="OEL17187.1"/>
    <property type="molecule type" value="Genomic_DNA"/>
</dbReference>
<feature type="compositionally biased region" description="Basic and acidic residues" evidence="1">
    <location>
        <begin position="243"/>
        <end position="259"/>
    </location>
</feature>
<protein>
    <recommendedName>
        <fullName evidence="2">Calmodulin-binding domain-containing protein</fullName>
    </recommendedName>
</protein>
<feature type="compositionally biased region" description="Basic and acidic residues" evidence="1">
    <location>
        <begin position="110"/>
        <end position="120"/>
    </location>
</feature>
<feature type="compositionally biased region" description="Basic and acidic residues" evidence="1">
    <location>
        <begin position="268"/>
        <end position="285"/>
    </location>
</feature>
<feature type="region of interest" description="Disordered" evidence="1">
    <location>
        <begin position="187"/>
        <end position="211"/>
    </location>
</feature>
<sequence>MVPSRSLPRSASEIADPPSPFSSNPAHHPVSMPTTPATATWLSTSASFGCMSARYTTGGSPPVTPSKAKPKPVTPAAAAAAYYASLWSPRRLMQRAARAFRTSRSRRVRGSKDAGEERSVTSKFSDASVRGGAAGNDGHGVAAAGVQQEEQHHHHYPEVVPEKIIHELNHHARLPVVTEDECVKTTPAEEKENAAADAAEEVESPKKGGALAPAPELEAAFAAAEDDVADKFVTVVKEAIKKHEAEQQQQQDEKKEAMRRFQGSRVKTAMEARAESEQPRRRDPAPRSNDVIEEARSKLLEKRHSRVRALVGAFETVMDDAKKDAAAVGTPKGTPRHNSRKSV</sequence>
<feature type="domain" description="Calmodulin-binding" evidence="2">
    <location>
        <begin position="243"/>
        <end position="318"/>
    </location>
</feature>
<evidence type="ECO:0000259" key="2">
    <source>
        <dbReference type="Pfam" id="PF07839"/>
    </source>
</evidence>
<dbReference type="OrthoDB" id="1939646at2759"/>
<evidence type="ECO:0000256" key="1">
    <source>
        <dbReference type="SAM" id="MobiDB-lite"/>
    </source>
</evidence>
<evidence type="ECO:0000313" key="3">
    <source>
        <dbReference type="EMBL" id="OEL17187.1"/>
    </source>
</evidence>
<keyword evidence="4" id="KW-1185">Reference proteome</keyword>
<feature type="compositionally biased region" description="Basic residues" evidence="1">
    <location>
        <begin position="334"/>
        <end position="343"/>
    </location>
</feature>
<gene>
    <name evidence="3" type="ORF">BAE44_0021796</name>
</gene>
<feature type="region of interest" description="Disordered" evidence="1">
    <location>
        <begin position="98"/>
        <end position="154"/>
    </location>
</feature>
<comment type="caution">
    <text evidence="3">The sequence shown here is derived from an EMBL/GenBank/DDBJ whole genome shotgun (WGS) entry which is preliminary data.</text>
</comment>
<proteinExistence type="predicted"/>
<feature type="region of interest" description="Disordered" evidence="1">
    <location>
        <begin position="1"/>
        <end position="37"/>
    </location>
</feature>
<dbReference type="Proteomes" id="UP000095767">
    <property type="component" value="Unassembled WGS sequence"/>
</dbReference>
<feature type="region of interest" description="Disordered" evidence="1">
    <location>
        <begin position="243"/>
        <end position="303"/>
    </location>
</feature>
<reference evidence="3 4" key="1">
    <citation type="submission" date="2016-09" db="EMBL/GenBank/DDBJ databases">
        <title>The draft genome of Dichanthelium oligosanthes: A C3 panicoid grass species.</title>
        <authorList>
            <person name="Studer A.J."/>
            <person name="Schnable J.C."/>
            <person name="Brutnell T.P."/>
        </authorList>
    </citation>
    <scope>NUCLEOTIDE SEQUENCE [LARGE SCALE GENOMIC DNA]</scope>
    <source>
        <strain evidence="4">cv. Kellogg 1175</strain>
        <tissue evidence="3">Leaf</tissue>
    </source>
</reference>
<dbReference type="AlphaFoldDB" id="A0A1E5UWD4"/>
<accession>A0A1E5UWD4</accession>
<organism evidence="3 4">
    <name type="scientific">Dichanthelium oligosanthes</name>
    <dbReference type="NCBI Taxonomy" id="888268"/>
    <lineage>
        <taxon>Eukaryota</taxon>
        <taxon>Viridiplantae</taxon>
        <taxon>Streptophyta</taxon>
        <taxon>Embryophyta</taxon>
        <taxon>Tracheophyta</taxon>
        <taxon>Spermatophyta</taxon>
        <taxon>Magnoliopsida</taxon>
        <taxon>Liliopsida</taxon>
        <taxon>Poales</taxon>
        <taxon>Poaceae</taxon>
        <taxon>PACMAD clade</taxon>
        <taxon>Panicoideae</taxon>
        <taxon>Panicodae</taxon>
        <taxon>Paniceae</taxon>
        <taxon>Dichantheliinae</taxon>
        <taxon>Dichanthelium</taxon>
    </lineage>
</organism>